<accession>A0AA39ZTV0</accession>
<evidence type="ECO:0000313" key="1">
    <source>
        <dbReference type="EMBL" id="KAK0703419.1"/>
    </source>
</evidence>
<dbReference type="RefSeq" id="XP_060290278.1">
    <property type="nucleotide sequence ID" value="XM_060435359.1"/>
</dbReference>
<gene>
    <name evidence="1" type="ORF">B0T26DRAFT_497735</name>
</gene>
<reference evidence="1" key="1">
    <citation type="submission" date="2023-06" db="EMBL/GenBank/DDBJ databases">
        <title>Genome-scale phylogeny and comparative genomics of the fungal order Sordariales.</title>
        <authorList>
            <consortium name="Lawrence Berkeley National Laboratory"/>
            <person name="Hensen N."/>
            <person name="Bonometti L."/>
            <person name="Westerberg I."/>
            <person name="Brannstrom I.O."/>
            <person name="Guillou S."/>
            <person name="Cros-Aarteil S."/>
            <person name="Calhoun S."/>
            <person name="Haridas S."/>
            <person name="Kuo A."/>
            <person name="Mondo S."/>
            <person name="Pangilinan J."/>
            <person name="Riley R."/>
            <person name="LaButti K."/>
            <person name="Andreopoulos B."/>
            <person name="Lipzen A."/>
            <person name="Chen C."/>
            <person name="Yanf M."/>
            <person name="Daum C."/>
            <person name="Ng V."/>
            <person name="Clum A."/>
            <person name="Steindorff A."/>
            <person name="Ohm R."/>
            <person name="Martin F."/>
            <person name="Silar P."/>
            <person name="Natvig D."/>
            <person name="Lalanne C."/>
            <person name="Gautier V."/>
            <person name="Ament-velasquez S.L."/>
            <person name="Kruys A."/>
            <person name="Hutchinson M.I."/>
            <person name="Powell A.J."/>
            <person name="Barry K."/>
            <person name="Miller A.N."/>
            <person name="Grigoriev I.V."/>
            <person name="Debuchy R."/>
            <person name="Gladieux P."/>
            <person name="Thoren M.H."/>
            <person name="Johannesson H."/>
        </authorList>
    </citation>
    <scope>NUCLEOTIDE SEQUENCE</scope>
    <source>
        <strain evidence="1">SMH2392-1A</strain>
    </source>
</reference>
<dbReference type="AlphaFoldDB" id="A0AA39ZTV0"/>
<dbReference type="Proteomes" id="UP001172101">
    <property type="component" value="Unassembled WGS sequence"/>
</dbReference>
<dbReference type="EMBL" id="JAUIRO010000008">
    <property type="protein sequence ID" value="KAK0703419.1"/>
    <property type="molecule type" value="Genomic_DNA"/>
</dbReference>
<organism evidence="1 2">
    <name type="scientific">Lasiosphaeria miniovina</name>
    <dbReference type="NCBI Taxonomy" id="1954250"/>
    <lineage>
        <taxon>Eukaryota</taxon>
        <taxon>Fungi</taxon>
        <taxon>Dikarya</taxon>
        <taxon>Ascomycota</taxon>
        <taxon>Pezizomycotina</taxon>
        <taxon>Sordariomycetes</taxon>
        <taxon>Sordariomycetidae</taxon>
        <taxon>Sordariales</taxon>
        <taxon>Lasiosphaeriaceae</taxon>
        <taxon>Lasiosphaeria</taxon>
    </lineage>
</organism>
<dbReference type="GeneID" id="85318629"/>
<name>A0AA39ZTV0_9PEZI</name>
<evidence type="ECO:0000313" key="2">
    <source>
        <dbReference type="Proteomes" id="UP001172101"/>
    </source>
</evidence>
<protein>
    <submittedName>
        <fullName evidence="1">Uncharacterized protein</fullName>
    </submittedName>
</protein>
<proteinExistence type="predicted"/>
<sequence length="85" mass="9417">MSSSLFSAVLEMLRYHTPPPTRSPCHPITSPPDHLATRSPCHPITLPPDHLATRSPFLHQNSKYLNSDYAVNSGAIRKLNIAKCI</sequence>
<comment type="caution">
    <text evidence="1">The sequence shown here is derived from an EMBL/GenBank/DDBJ whole genome shotgun (WGS) entry which is preliminary data.</text>
</comment>
<keyword evidence="2" id="KW-1185">Reference proteome</keyword>